<organism evidence="1 2">
    <name type="scientific">Nocardioides psychrotolerans</name>
    <dbReference type="NCBI Taxonomy" id="1005945"/>
    <lineage>
        <taxon>Bacteria</taxon>
        <taxon>Bacillati</taxon>
        <taxon>Actinomycetota</taxon>
        <taxon>Actinomycetes</taxon>
        <taxon>Propionibacteriales</taxon>
        <taxon>Nocardioidaceae</taxon>
        <taxon>Nocardioides</taxon>
    </lineage>
</organism>
<protein>
    <submittedName>
        <fullName evidence="1">Uncharacterized protein</fullName>
    </submittedName>
</protein>
<sequence length="357" mass="36921">MPYVSLDADEAGPGFAGESAALARWWQTAPVRSWGAAVLLTAVVAATSVTSGCSSDRPEPTLAPPLEDLGDVGPPAYDPGLEAAAAVLALVPQDATSLSVTDFDQVRLLLGASLLTGQDPSPVRERFWSRAAAQAPLLSEGLLRPVDAELAADYGFTQDDVKWEAAFTGPAGDGFVLALRDDLQMAGVERAVADGVGPLAGAEVDPILRLVTVGTTDDPETSWAVSEEIAAMVGPAAANATYVERDCLDFAQTLGTDATTLAAVPADDVAALEPLELFSVTLGGELATVRMGPEREDAFERLRLAGNLPATEPELGLGFADGVADPVGGRIGYVMPDAAVAARLVRERKLPFAVCPA</sequence>
<reference evidence="1 2" key="1">
    <citation type="submission" date="2016-10" db="EMBL/GenBank/DDBJ databases">
        <authorList>
            <person name="de Groot N.N."/>
        </authorList>
    </citation>
    <scope>NUCLEOTIDE SEQUENCE [LARGE SCALE GENOMIC DNA]</scope>
    <source>
        <strain evidence="1 2">CGMCC 1.11156</strain>
    </source>
</reference>
<gene>
    <name evidence="1" type="ORF">SAMN05216561_106128</name>
</gene>
<dbReference type="Proteomes" id="UP000198649">
    <property type="component" value="Unassembled WGS sequence"/>
</dbReference>
<proteinExistence type="predicted"/>
<name>A0A1I3GGM3_9ACTN</name>
<keyword evidence="2" id="KW-1185">Reference proteome</keyword>
<dbReference type="AlphaFoldDB" id="A0A1I3GGM3"/>
<accession>A0A1I3GGM3</accession>
<dbReference type="EMBL" id="FOQG01000006">
    <property type="protein sequence ID" value="SFI22583.1"/>
    <property type="molecule type" value="Genomic_DNA"/>
</dbReference>
<evidence type="ECO:0000313" key="2">
    <source>
        <dbReference type="Proteomes" id="UP000198649"/>
    </source>
</evidence>
<evidence type="ECO:0000313" key="1">
    <source>
        <dbReference type="EMBL" id="SFI22583.1"/>
    </source>
</evidence>